<keyword evidence="1 2" id="KW-0694">RNA-binding</keyword>
<accession>A0A7J4ISJ1</accession>
<evidence type="ECO:0000259" key="3">
    <source>
        <dbReference type="Pfam" id="PF07650"/>
    </source>
</evidence>
<evidence type="ECO:0000313" key="5">
    <source>
        <dbReference type="Proteomes" id="UP000577419"/>
    </source>
</evidence>
<evidence type="ECO:0000256" key="1">
    <source>
        <dbReference type="ARBA" id="ARBA00022884"/>
    </source>
</evidence>
<organism evidence="4 5">
    <name type="scientific">Candidatus Iainarchaeum sp</name>
    <dbReference type="NCBI Taxonomy" id="3101447"/>
    <lineage>
        <taxon>Archaea</taxon>
        <taxon>Candidatus Iainarchaeota</taxon>
        <taxon>Candidatus Iainarchaeia</taxon>
        <taxon>Candidatus Iainarchaeales</taxon>
        <taxon>Candidatus Iainarchaeaceae</taxon>
        <taxon>Candidatus Iainarchaeum</taxon>
    </lineage>
</organism>
<dbReference type="Pfam" id="PF07650">
    <property type="entry name" value="KH_2"/>
    <property type="match status" value="1"/>
</dbReference>
<dbReference type="InterPro" id="IPR009019">
    <property type="entry name" value="KH_sf_prok-type"/>
</dbReference>
<comment type="caution">
    <text evidence="4">The sequence shown here is derived from an EMBL/GenBank/DDBJ whole genome shotgun (WGS) entry which is preliminary data.</text>
</comment>
<dbReference type="Gene3D" id="3.30.300.20">
    <property type="match status" value="1"/>
</dbReference>
<dbReference type="GO" id="GO:0003723">
    <property type="term" value="F:RNA binding"/>
    <property type="evidence" value="ECO:0007669"/>
    <property type="project" value="UniProtKB-UniRule"/>
</dbReference>
<dbReference type="AlphaFoldDB" id="A0A7J4ISJ1"/>
<dbReference type="Proteomes" id="UP000577419">
    <property type="component" value="Unassembled WGS sequence"/>
</dbReference>
<dbReference type="InterPro" id="IPR004044">
    <property type="entry name" value="KH_dom_type_2"/>
</dbReference>
<dbReference type="SUPFAM" id="SSF54814">
    <property type="entry name" value="Prokaryotic type KH domain (KH-domain type II)"/>
    <property type="match status" value="1"/>
</dbReference>
<reference evidence="5" key="1">
    <citation type="journal article" date="2020" name="bioRxiv">
        <title>A rank-normalized archaeal taxonomy based on genome phylogeny resolves widespread incomplete and uneven classifications.</title>
        <authorList>
            <person name="Rinke C."/>
            <person name="Chuvochina M."/>
            <person name="Mussig A.J."/>
            <person name="Chaumeil P.-A."/>
            <person name="Waite D.W."/>
            <person name="Whitman W.B."/>
            <person name="Parks D.H."/>
            <person name="Hugenholtz P."/>
        </authorList>
    </citation>
    <scope>NUCLEOTIDE SEQUENCE [LARGE SCALE GENOMIC DNA]</scope>
</reference>
<evidence type="ECO:0000313" key="4">
    <source>
        <dbReference type="EMBL" id="HIH08478.1"/>
    </source>
</evidence>
<sequence length="165" mass="18694">MKTPLCEVDAQREILCNECKKRLDEGSLSDLDIAISRILGRMDKSFPISSVEFKQAIDLNEMIVMVCEGNIGTLIGKKGRIVSEITRKVGKKVRVIEHTKDEKKMIQDLVGGARVLGVNKIFKPKKQEYKVIISRFDEGKLMISKENLEKGIQQLLQAETSVEFR</sequence>
<feature type="domain" description="KH type-2" evidence="3">
    <location>
        <begin position="49"/>
        <end position="118"/>
    </location>
</feature>
<dbReference type="InterPro" id="IPR015946">
    <property type="entry name" value="KH_dom-like_a/b"/>
</dbReference>
<protein>
    <submittedName>
        <fullName evidence="4">KH domain-containing protein</fullName>
    </submittedName>
</protein>
<proteinExistence type="predicted"/>
<gene>
    <name evidence="4" type="ORF">HA237_03850</name>
</gene>
<dbReference type="GO" id="GO:0006353">
    <property type="term" value="P:DNA-templated transcription termination"/>
    <property type="evidence" value="ECO:0007669"/>
    <property type="project" value="UniProtKB-KW"/>
</dbReference>
<dbReference type="EMBL" id="DUFG01000018">
    <property type="protein sequence ID" value="HIH08478.1"/>
    <property type="molecule type" value="Genomic_DNA"/>
</dbReference>
<dbReference type="PROSITE" id="PS50084">
    <property type="entry name" value="KH_TYPE_1"/>
    <property type="match status" value="1"/>
</dbReference>
<name>A0A7J4ISJ1_9ARCH</name>
<evidence type="ECO:0000256" key="2">
    <source>
        <dbReference type="PROSITE-ProRule" id="PRU00117"/>
    </source>
</evidence>